<gene>
    <name evidence="1" type="ORF">CLM73_01780</name>
</gene>
<sequence length="111" mass="12176">MMATESTYVILTSKPGVFRTEAGDGADIIETYDYVFYGRALAVFSIARLAREIKLVVTEETPPYVVNHVPSKFLEKFSSVDAARKELAHLTRFGSMASTLTLRSGASAAEH</sequence>
<dbReference type="RefSeq" id="WP_105237067.1">
    <property type="nucleotide sequence ID" value="NZ_CP023270.1"/>
</dbReference>
<evidence type="ECO:0000313" key="1">
    <source>
        <dbReference type="EMBL" id="AVJ25948.1"/>
    </source>
</evidence>
<evidence type="ECO:0000313" key="2">
    <source>
        <dbReference type="Proteomes" id="UP000239477"/>
    </source>
</evidence>
<accession>A0A2S0I1R5</accession>
<proteinExistence type="predicted"/>
<dbReference type="AlphaFoldDB" id="A0A2S0I1R5"/>
<organism evidence="1 2">
    <name type="scientific">Achromobacter spanius</name>
    <dbReference type="NCBI Taxonomy" id="217203"/>
    <lineage>
        <taxon>Bacteria</taxon>
        <taxon>Pseudomonadati</taxon>
        <taxon>Pseudomonadota</taxon>
        <taxon>Betaproteobacteria</taxon>
        <taxon>Burkholderiales</taxon>
        <taxon>Alcaligenaceae</taxon>
        <taxon>Achromobacter</taxon>
    </lineage>
</organism>
<name>A0A2S0I1R5_9BURK</name>
<keyword evidence="2" id="KW-1185">Reference proteome</keyword>
<reference evidence="1 2" key="1">
    <citation type="submission" date="2017-09" db="EMBL/GenBank/DDBJ databases">
        <title>Genomic, metabolic, and phenotypic characteristics of bacterial isolates from the natural microbiome of the model nematode Caenorhabditis elegans.</title>
        <authorList>
            <person name="Zimmermann J."/>
            <person name="Obeng N."/>
            <person name="Yang W."/>
            <person name="Obeng O."/>
            <person name="Kissoyan K."/>
            <person name="Pees B."/>
            <person name="Dirksen P."/>
            <person name="Hoppner M."/>
            <person name="Franke A."/>
            <person name="Rosenstiel P."/>
            <person name="Leippe M."/>
            <person name="Dierking K."/>
            <person name="Kaleta C."/>
            <person name="Schulenburg H."/>
        </authorList>
    </citation>
    <scope>NUCLEOTIDE SEQUENCE [LARGE SCALE GENOMIC DNA]</scope>
    <source>
        <strain evidence="1 2">MYb73</strain>
    </source>
</reference>
<dbReference type="Proteomes" id="UP000239477">
    <property type="component" value="Chromosome"/>
</dbReference>
<protein>
    <submittedName>
        <fullName evidence="1">Ferredoxin</fullName>
    </submittedName>
</protein>
<dbReference type="EMBL" id="CP023270">
    <property type="protein sequence ID" value="AVJ25948.1"/>
    <property type="molecule type" value="Genomic_DNA"/>
</dbReference>
<dbReference type="OrthoDB" id="2866001at2"/>